<protein>
    <recommendedName>
        <fullName evidence="1">DUF7793 domain-containing protein</fullName>
    </recommendedName>
</protein>
<evidence type="ECO:0000259" key="1">
    <source>
        <dbReference type="Pfam" id="PF25056"/>
    </source>
</evidence>
<dbReference type="Gene3D" id="3.40.970.30">
    <property type="entry name" value="yp_829618.1 like domains"/>
    <property type="match status" value="1"/>
</dbReference>
<reference evidence="2 3" key="1">
    <citation type="submission" date="2018-11" db="EMBL/GenBank/DDBJ databases">
        <title>Flavobacterium sp. nov., YIM 102600 draft genome.</title>
        <authorList>
            <person name="Li G."/>
            <person name="Jiang Y."/>
        </authorList>
    </citation>
    <scope>NUCLEOTIDE SEQUENCE [LARGE SCALE GENOMIC DNA]</scope>
    <source>
        <strain evidence="2 3">YIM 102600</strain>
    </source>
</reference>
<evidence type="ECO:0000313" key="2">
    <source>
        <dbReference type="EMBL" id="RRJ90764.1"/>
    </source>
</evidence>
<accession>A0A3P3W7V0</accession>
<dbReference type="EMBL" id="RQVR01000010">
    <property type="protein sequence ID" value="RRJ90764.1"/>
    <property type="molecule type" value="Genomic_DNA"/>
</dbReference>
<dbReference type="Proteomes" id="UP000271937">
    <property type="component" value="Unassembled WGS sequence"/>
</dbReference>
<dbReference type="InterPro" id="IPR056695">
    <property type="entry name" value="DUF7793"/>
</dbReference>
<dbReference type="RefSeq" id="WP_125012911.1">
    <property type="nucleotide sequence ID" value="NZ_RQVR01000010.1"/>
</dbReference>
<evidence type="ECO:0000313" key="3">
    <source>
        <dbReference type="Proteomes" id="UP000271937"/>
    </source>
</evidence>
<feature type="domain" description="DUF7793" evidence="1">
    <location>
        <begin position="14"/>
        <end position="124"/>
    </location>
</feature>
<gene>
    <name evidence="2" type="ORF">EG849_09815</name>
</gene>
<name>A0A3P3W7V0_9FLAO</name>
<dbReference type="OrthoDB" id="957652at2"/>
<comment type="caution">
    <text evidence="2">The sequence shown here is derived from an EMBL/GenBank/DDBJ whole genome shotgun (WGS) entry which is preliminary data.</text>
</comment>
<keyword evidence="3" id="KW-1185">Reference proteome</keyword>
<dbReference type="AlphaFoldDB" id="A0A3P3W7V0"/>
<proteinExistence type="predicted"/>
<sequence>MENDGFENELATCYISDGILIYRYREGAVINLRNAIRIVAERLELQDGRSLAVFCDISGIADSDKAGRDYLAQYGSVLTKAVALYTESHLLQIMTCFYLRVSKPQVPTMIFTDERQARLFLSRYI</sequence>
<dbReference type="Pfam" id="PF25056">
    <property type="entry name" value="DUF7793"/>
    <property type="match status" value="1"/>
</dbReference>
<organism evidence="2 3">
    <name type="scientific">Flavobacterium macacae</name>
    <dbReference type="NCBI Taxonomy" id="2488993"/>
    <lineage>
        <taxon>Bacteria</taxon>
        <taxon>Pseudomonadati</taxon>
        <taxon>Bacteroidota</taxon>
        <taxon>Flavobacteriia</taxon>
        <taxon>Flavobacteriales</taxon>
        <taxon>Flavobacteriaceae</taxon>
        <taxon>Flavobacterium</taxon>
    </lineage>
</organism>